<dbReference type="EMBL" id="CP001349">
    <property type="protein sequence ID" value="ACL61450.1"/>
    <property type="molecule type" value="Genomic_DNA"/>
</dbReference>
<dbReference type="InterPro" id="IPR049625">
    <property type="entry name" value="Glyco_transf_61_cat"/>
</dbReference>
<dbReference type="HOGENOM" id="CLU_048258_0_0_5"/>
<dbReference type="eggNOG" id="COG4421">
    <property type="taxonomic scope" value="Bacteria"/>
</dbReference>
<dbReference type="KEGG" id="mno:Mnod_6689"/>
<proteinExistence type="predicted"/>
<dbReference type="GO" id="GO:0016757">
    <property type="term" value="F:glycosyltransferase activity"/>
    <property type="evidence" value="ECO:0007669"/>
    <property type="project" value="InterPro"/>
</dbReference>
<feature type="domain" description="Glycosyltransferase 61 catalytic" evidence="1">
    <location>
        <begin position="97"/>
        <end position="278"/>
    </location>
</feature>
<evidence type="ECO:0000313" key="3">
    <source>
        <dbReference type="Proteomes" id="UP000008207"/>
    </source>
</evidence>
<dbReference type="AlphaFoldDB" id="B8IEV7"/>
<evidence type="ECO:0000259" key="1">
    <source>
        <dbReference type="Pfam" id="PF04577"/>
    </source>
</evidence>
<keyword evidence="3" id="KW-1185">Reference proteome</keyword>
<dbReference type="Pfam" id="PF04577">
    <property type="entry name" value="Glyco_transf_61"/>
    <property type="match status" value="1"/>
</dbReference>
<sequence length="391" mass="44350">MSLQRLTTPTGHVVVRDADPLIGIARDVTYIPYRPGLDASWGVFDRHRRHIPGSFDTREDPAVPCYQGAAWPSDVAEAARTAPFDRYIYFGNFALHYGHFLVNTLPRFWPLASDREPCPPILCHGPGTREDWEAFKAQVEILRRLGLTVHDIHTFEEPVRIRELVVPASSLQEQQFVHSVYGRLCDRIAQGTYEPGCVGSEARPVYLAKTRLKSGVRRFLNEEQVVDRLARGGVDIVYPEELDFAAQVRLFASRRTIIGSLGSALHTAVFAPPGRRIIVLCPTPEFSATYALTDALRQHQAHYYYPVGTSFEAFQSSFNLDFTLRDPEQVAEAILRRLDYDGDLEQYDYAFEPLNWHLSPAIPPLPRAPRSIGVAAWWRRLVPDRRRARGS</sequence>
<dbReference type="STRING" id="460265.Mnod_6689"/>
<protein>
    <submittedName>
        <fullName evidence="2">Capsular polysaccharide biosynthesis protein-like protein</fullName>
    </submittedName>
</protein>
<dbReference type="OrthoDB" id="7843421at2"/>
<evidence type="ECO:0000313" key="2">
    <source>
        <dbReference type="EMBL" id="ACL61450.1"/>
    </source>
</evidence>
<accession>B8IEV7</accession>
<name>B8IEV7_METNO</name>
<reference evidence="2 3" key="1">
    <citation type="submission" date="2009-01" db="EMBL/GenBank/DDBJ databases">
        <title>Complete sequence of chromosome of Methylobacterium nodulans ORS 2060.</title>
        <authorList>
            <consortium name="US DOE Joint Genome Institute"/>
            <person name="Lucas S."/>
            <person name="Copeland A."/>
            <person name="Lapidus A."/>
            <person name="Glavina del Rio T."/>
            <person name="Dalin E."/>
            <person name="Tice H."/>
            <person name="Bruce D."/>
            <person name="Goodwin L."/>
            <person name="Pitluck S."/>
            <person name="Sims D."/>
            <person name="Brettin T."/>
            <person name="Detter J.C."/>
            <person name="Han C."/>
            <person name="Larimer F."/>
            <person name="Land M."/>
            <person name="Hauser L."/>
            <person name="Kyrpides N."/>
            <person name="Ivanova N."/>
            <person name="Marx C.J."/>
            <person name="Richardson P."/>
        </authorList>
    </citation>
    <scope>NUCLEOTIDE SEQUENCE [LARGE SCALE GENOMIC DNA]</scope>
    <source>
        <strain evidence="3">LMG 21967 / CNCM I-2342 / ORS 2060</strain>
    </source>
</reference>
<gene>
    <name evidence="2" type="ordered locus">Mnod_6689</name>
</gene>
<dbReference type="RefSeq" id="WP_015933019.1">
    <property type="nucleotide sequence ID" value="NC_011894.1"/>
</dbReference>
<dbReference type="Proteomes" id="UP000008207">
    <property type="component" value="Chromosome"/>
</dbReference>
<organism evidence="2 3">
    <name type="scientific">Methylobacterium nodulans (strain LMG 21967 / CNCM I-2342 / ORS 2060)</name>
    <dbReference type="NCBI Taxonomy" id="460265"/>
    <lineage>
        <taxon>Bacteria</taxon>
        <taxon>Pseudomonadati</taxon>
        <taxon>Pseudomonadota</taxon>
        <taxon>Alphaproteobacteria</taxon>
        <taxon>Hyphomicrobiales</taxon>
        <taxon>Methylobacteriaceae</taxon>
        <taxon>Methylobacterium</taxon>
    </lineage>
</organism>